<gene>
    <name evidence="1" type="ORF">SAMN02927903_02512</name>
</gene>
<evidence type="ECO:0000313" key="1">
    <source>
        <dbReference type="EMBL" id="SCY82766.1"/>
    </source>
</evidence>
<keyword evidence="2" id="KW-1185">Reference proteome</keyword>
<dbReference type="STRING" id="490189.SAMN02927903_02512"/>
<dbReference type="EMBL" id="FMVF01000012">
    <property type="protein sequence ID" value="SCY82766.1"/>
    <property type="molecule type" value="Genomic_DNA"/>
</dbReference>
<name>A0A1G5J334_9FLAO</name>
<organism evidence="1 2">
    <name type="scientific">Flavobacterium caeni</name>
    <dbReference type="NCBI Taxonomy" id="490189"/>
    <lineage>
        <taxon>Bacteria</taxon>
        <taxon>Pseudomonadati</taxon>
        <taxon>Bacteroidota</taxon>
        <taxon>Flavobacteriia</taxon>
        <taxon>Flavobacteriales</taxon>
        <taxon>Flavobacteriaceae</taxon>
        <taxon>Flavobacterium</taxon>
    </lineage>
</organism>
<protein>
    <recommendedName>
        <fullName evidence="3">MetA-pathway of phenol degradation</fullName>
    </recommendedName>
</protein>
<sequence>MALCAQAAVAITVKDSLRPFPYSGHEPARYLSKYHALLDDCDACGCSSNGGSMGFSSMFNNEFVGLRYFYQRYSSKDGIFNNSPWVDENFNTVQAWARIPIVRRLQVSALVPYHFHVRERATGDQRIEGLGDITVLAMFTAYETMRDSTVLTHKLQAGGGLKMPTGKYNMANNVGSVNPGFQVGTGSWDYLLATEYVLKKGRLGLNTMATYTIKTQNEKLYRFGNQFNYGATLFYLIEQKVKWVPQLGIAGEVFASNFQYDQIVPDSSSDIVFGKVGLEVGRNDFSLGLNAMLPINQHLNGGKVESNYRLSVNLNYSL</sequence>
<dbReference type="AlphaFoldDB" id="A0A1G5J334"/>
<accession>A0A1G5J334</accession>
<evidence type="ECO:0008006" key="3">
    <source>
        <dbReference type="Google" id="ProtNLM"/>
    </source>
</evidence>
<evidence type="ECO:0000313" key="2">
    <source>
        <dbReference type="Proteomes" id="UP000199354"/>
    </source>
</evidence>
<reference evidence="1 2" key="1">
    <citation type="submission" date="2016-10" db="EMBL/GenBank/DDBJ databases">
        <authorList>
            <person name="de Groot N.N."/>
        </authorList>
    </citation>
    <scope>NUCLEOTIDE SEQUENCE [LARGE SCALE GENOMIC DNA]</scope>
    <source>
        <strain evidence="1 2">CGMCC 1.7031</strain>
    </source>
</reference>
<dbReference type="Proteomes" id="UP000199354">
    <property type="component" value="Unassembled WGS sequence"/>
</dbReference>
<proteinExistence type="predicted"/>